<dbReference type="Proteomes" id="UP001336250">
    <property type="component" value="Unassembled WGS sequence"/>
</dbReference>
<dbReference type="PANTHER" id="PTHR44858:SF1">
    <property type="entry name" value="UDP-N-ACETYLGLUCOSAMINE--PEPTIDE N-ACETYLGLUCOSAMINYLTRANSFERASE SPINDLY-RELATED"/>
    <property type="match status" value="1"/>
</dbReference>
<accession>A0AAW9Q2G8</accession>
<protein>
    <submittedName>
        <fullName evidence="5">Methyltransferase</fullName>
    </submittedName>
</protein>
<keyword evidence="5" id="KW-0489">Methyltransferase</keyword>
<dbReference type="GO" id="GO:0008757">
    <property type="term" value="F:S-adenosylmethionine-dependent methyltransferase activity"/>
    <property type="evidence" value="ECO:0007669"/>
    <property type="project" value="InterPro"/>
</dbReference>
<name>A0AAW9Q2G8_9BURK</name>
<evidence type="ECO:0000256" key="3">
    <source>
        <dbReference type="PROSITE-ProRule" id="PRU00339"/>
    </source>
</evidence>
<dbReference type="Gene3D" id="1.25.40.10">
    <property type="entry name" value="Tetratricopeptide repeat domain"/>
    <property type="match status" value="1"/>
</dbReference>
<sequence>MSVMDPQNEPFERAKQDFFAGLDALKAQRLPEAEQHFCNALELVPGRPSVLVNRAAVLLLLGRPDEALADADAVLLQAPDDVDALFHRGTALGRLGRLPAALAAFERLVAIDPRHVEGRRRHAQTTVALAGQAGSGGRLADAADAYRVLLQLQPESAADWSAYGTVLRELRRPQEAAEAFRAALRHGGDDPLDRFYLAATAGTGGPAAPPRQYVRALFDDYADDFEGHLLGQLGYAAHVELTEPLAVIAPVPRRATLDLGCGTGLCGPLLRAGTSRLVGVDLSPRMLEKARSLQLYDALAEADLVEHLGSTSERFDLVVAADVFIYVGDLDPVFAGVRRVLHAGGVFCFSVEAADAGEEGFRLLPSLRYAHSQAYVRRLAAAHGLEVLALRQRPIRREQAGVIDGVYVYLRRASA</sequence>
<keyword evidence="5" id="KW-0808">Transferase</keyword>
<dbReference type="Pfam" id="PF08241">
    <property type="entry name" value="Methyltransf_11"/>
    <property type="match status" value="1"/>
</dbReference>
<evidence type="ECO:0000256" key="2">
    <source>
        <dbReference type="ARBA" id="ARBA00022803"/>
    </source>
</evidence>
<dbReference type="Pfam" id="PF13432">
    <property type="entry name" value="TPR_16"/>
    <property type="match status" value="2"/>
</dbReference>
<evidence type="ECO:0000256" key="1">
    <source>
        <dbReference type="ARBA" id="ARBA00022737"/>
    </source>
</evidence>
<dbReference type="GO" id="GO:0032259">
    <property type="term" value="P:methylation"/>
    <property type="evidence" value="ECO:0007669"/>
    <property type="project" value="UniProtKB-KW"/>
</dbReference>
<proteinExistence type="predicted"/>
<comment type="caution">
    <text evidence="5">The sequence shown here is derived from an EMBL/GenBank/DDBJ whole genome shotgun (WGS) entry which is preliminary data.</text>
</comment>
<dbReference type="AlphaFoldDB" id="A0AAW9Q2G8"/>
<gene>
    <name evidence="5" type="ORF">V4F39_04470</name>
</gene>
<dbReference type="SUPFAM" id="SSF48452">
    <property type="entry name" value="TPR-like"/>
    <property type="match status" value="1"/>
</dbReference>
<dbReference type="EMBL" id="JAZIBG010000014">
    <property type="protein sequence ID" value="MEF7613156.1"/>
    <property type="molecule type" value="Genomic_DNA"/>
</dbReference>
<evidence type="ECO:0000259" key="4">
    <source>
        <dbReference type="Pfam" id="PF08241"/>
    </source>
</evidence>
<dbReference type="CDD" id="cd02440">
    <property type="entry name" value="AdoMet_MTases"/>
    <property type="match status" value="1"/>
</dbReference>
<dbReference type="InterPro" id="IPR011990">
    <property type="entry name" value="TPR-like_helical_dom_sf"/>
</dbReference>
<organism evidence="5 6">
    <name type="scientific">Aquincola agrisoli</name>
    <dbReference type="NCBI Taxonomy" id="3119538"/>
    <lineage>
        <taxon>Bacteria</taxon>
        <taxon>Pseudomonadati</taxon>
        <taxon>Pseudomonadota</taxon>
        <taxon>Betaproteobacteria</taxon>
        <taxon>Burkholderiales</taxon>
        <taxon>Sphaerotilaceae</taxon>
        <taxon>Aquincola</taxon>
    </lineage>
</organism>
<dbReference type="PANTHER" id="PTHR44858">
    <property type="entry name" value="TETRATRICOPEPTIDE REPEAT PROTEIN 6"/>
    <property type="match status" value="1"/>
</dbReference>
<dbReference type="InterPro" id="IPR013216">
    <property type="entry name" value="Methyltransf_11"/>
</dbReference>
<evidence type="ECO:0000313" key="6">
    <source>
        <dbReference type="Proteomes" id="UP001336250"/>
    </source>
</evidence>
<reference evidence="5 6" key="1">
    <citation type="submission" date="2024-02" db="EMBL/GenBank/DDBJ databases">
        <title>Genome sequence of Aquincola sp. MAHUQ-54.</title>
        <authorList>
            <person name="Huq M.A."/>
        </authorList>
    </citation>
    <scope>NUCLEOTIDE SEQUENCE [LARGE SCALE GENOMIC DNA]</scope>
    <source>
        <strain evidence="5 6">MAHUQ-54</strain>
    </source>
</reference>
<keyword evidence="6" id="KW-1185">Reference proteome</keyword>
<dbReference type="SUPFAM" id="SSF53335">
    <property type="entry name" value="S-adenosyl-L-methionine-dependent methyltransferases"/>
    <property type="match status" value="1"/>
</dbReference>
<dbReference type="PROSITE" id="PS50005">
    <property type="entry name" value="TPR"/>
    <property type="match status" value="1"/>
</dbReference>
<dbReference type="InterPro" id="IPR050498">
    <property type="entry name" value="Ycf3"/>
</dbReference>
<dbReference type="SMART" id="SM00028">
    <property type="entry name" value="TPR"/>
    <property type="match status" value="4"/>
</dbReference>
<dbReference type="Gene3D" id="3.40.50.150">
    <property type="entry name" value="Vaccinia Virus protein VP39"/>
    <property type="match status" value="1"/>
</dbReference>
<dbReference type="InterPro" id="IPR019734">
    <property type="entry name" value="TPR_rpt"/>
</dbReference>
<evidence type="ECO:0000313" key="5">
    <source>
        <dbReference type="EMBL" id="MEF7613156.1"/>
    </source>
</evidence>
<keyword evidence="2 3" id="KW-0802">TPR repeat</keyword>
<dbReference type="RefSeq" id="WP_332288103.1">
    <property type="nucleotide sequence ID" value="NZ_JAZIBG010000014.1"/>
</dbReference>
<feature type="repeat" description="TPR" evidence="3">
    <location>
        <begin position="82"/>
        <end position="115"/>
    </location>
</feature>
<keyword evidence="1" id="KW-0677">Repeat</keyword>
<feature type="domain" description="Methyltransferase type 11" evidence="4">
    <location>
        <begin position="257"/>
        <end position="349"/>
    </location>
</feature>
<dbReference type="InterPro" id="IPR029063">
    <property type="entry name" value="SAM-dependent_MTases_sf"/>
</dbReference>